<proteinExistence type="predicted"/>
<dbReference type="STRING" id="237069.SAMN05216498_1535"/>
<sequence>MNIVVIVSVLLTILCFYYTLTFIENLQKGDERVTNQSKMAAIICFALAFIIPAFYYLITLG</sequence>
<keyword evidence="1" id="KW-0812">Transmembrane</keyword>
<dbReference type="Proteomes" id="UP000199334">
    <property type="component" value="Unassembled WGS sequence"/>
</dbReference>
<evidence type="ECO:0000313" key="2">
    <source>
        <dbReference type="EMBL" id="SDN16381.1"/>
    </source>
</evidence>
<feature type="transmembrane region" description="Helical" evidence="1">
    <location>
        <begin position="39"/>
        <end position="58"/>
    </location>
</feature>
<evidence type="ECO:0000313" key="3">
    <source>
        <dbReference type="Proteomes" id="UP000199334"/>
    </source>
</evidence>
<accession>A0A1G9Z6I3</accession>
<dbReference type="EMBL" id="FNIG01000003">
    <property type="protein sequence ID" value="SDN16381.1"/>
    <property type="molecule type" value="Genomic_DNA"/>
</dbReference>
<keyword evidence="1" id="KW-0472">Membrane</keyword>
<gene>
    <name evidence="2" type="ORF">SAMN05216498_1535</name>
</gene>
<reference evidence="2 3" key="1">
    <citation type="submission" date="2016-10" db="EMBL/GenBank/DDBJ databases">
        <authorList>
            <person name="de Groot N.N."/>
        </authorList>
    </citation>
    <scope>NUCLEOTIDE SEQUENCE [LARGE SCALE GENOMIC DNA]</scope>
    <source>
        <strain evidence="2 3">CGMCC 1.3442</strain>
    </source>
</reference>
<protein>
    <submittedName>
        <fullName evidence="2">Uncharacterized protein</fullName>
    </submittedName>
</protein>
<evidence type="ECO:0000256" key="1">
    <source>
        <dbReference type="SAM" id="Phobius"/>
    </source>
</evidence>
<keyword evidence="3" id="KW-1185">Reference proteome</keyword>
<name>A0A1G9Z6I3_9BACI</name>
<organism evidence="2 3">
    <name type="scientific">Tenuibacillus multivorans</name>
    <dbReference type="NCBI Taxonomy" id="237069"/>
    <lineage>
        <taxon>Bacteria</taxon>
        <taxon>Bacillati</taxon>
        <taxon>Bacillota</taxon>
        <taxon>Bacilli</taxon>
        <taxon>Bacillales</taxon>
        <taxon>Bacillaceae</taxon>
        <taxon>Tenuibacillus</taxon>
    </lineage>
</organism>
<keyword evidence="1" id="KW-1133">Transmembrane helix</keyword>
<dbReference type="AlphaFoldDB" id="A0A1G9Z6I3"/>
<feature type="transmembrane region" description="Helical" evidence="1">
    <location>
        <begin position="6"/>
        <end position="27"/>
    </location>
</feature>